<dbReference type="PROSITE" id="PS00118">
    <property type="entry name" value="PA2_HIS"/>
    <property type="match status" value="1"/>
</dbReference>
<sequence length="270" mass="30785">MNLFNCDIKFLLLSIIIFCEFLITEQQPILSRNTYKGLKGVAPSDYVFDSGFNRAVYFYEQTVAVVDINKKNEMLNCDIIEVYESSEANEVLGNLSKTVKPSEVNFQQMTKLMHRCEVLDLMQRYDVKEKIQPKGALERANVFGTNALNLLSGILPGTKWCGTGDLAANYHDLGTEIEIDKCCRTHDLCPIKIKSKKSRYNLTNTSIYSKSHCDCDRIFYKCLKKTKNSQASLMGKLYFNVVKVGCIEDLPERIDDISTSRRFVPSQLSF</sequence>
<dbReference type="EC" id="3.1.1.4" evidence="3"/>
<feature type="signal peptide" evidence="13">
    <location>
        <begin position="1"/>
        <end position="26"/>
    </location>
</feature>
<dbReference type="InterPro" id="IPR033113">
    <property type="entry name" value="PLA2_histidine"/>
</dbReference>
<dbReference type="FunFam" id="1.20.90.10:FF:000002">
    <property type="entry name" value="Phospholipase A2 group III"/>
    <property type="match status" value="1"/>
</dbReference>
<name>A0A834XVN8_APHGI</name>
<gene>
    <name evidence="15" type="ORF">HCN44_010266</name>
</gene>
<feature type="domain" description="Phospholipase A2-like central" evidence="14">
    <location>
        <begin position="154"/>
        <end position="248"/>
    </location>
</feature>
<keyword evidence="6" id="KW-0479">Metal-binding</keyword>
<keyword evidence="8" id="KW-0106">Calcium</keyword>
<evidence type="ECO:0000256" key="9">
    <source>
        <dbReference type="ARBA" id="ARBA00022963"/>
    </source>
</evidence>
<dbReference type="Pfam" id="PF05826">
    <property type="entry name" value="Phospholip_A2_2"/>
    <property type="match status" value="1"/>
</dbReference>
<evidence type="ECO:0000256" key="5">
    <source>
        <dbReference type="ARBA" id="ARBA00022525"/>
    </source>
</evidence>
<accession>A0A834XVN8</accession>
<evidence type="ECO:0000313" key="16">
    <source>
        <dbReference type="Proteomes" id="UP000639338"/>
    </source>
</evidence>
<dbReference type="OrthoDB" id="6501032at2759"/>
<evidence type="ECO:0000256" key="12">
    <source>
        <dbReference type="ARBA" id="ARBA00029903"/>
    </source>
</evidence>
<evidence type="ECO:0000256" key="3">
    <source>
        <dbReference type="ARBA" id="ARBA00013278"/>
    </source>
</evidence>
<dbReference type="GO" id="GO:0004623">
    <property type="term" value="F:phospholipase A2 activity"/>
    <property type="evidence" value="ECO:0007669"/>
    <property type="project" value="UniProtKB-EC"/>
</dbReference>
<evidence type="ECO:0000256" key="7">
    <source>
        <dbReference type="ARBA" id="ARBA00022801"/>
    </source>
</evidence>
<evidence type="ECO:0000256" key="6">
    <source>
        <dbReference type="ARBA" id="ARBA00022723"/>
    </source>
</evidence>
<proteinExistence type="predicted"/>
<evidence type="ECO:0000256" key="8">
    <source>
        <dbReference type="ARBA" id="ARBA00022837"/>
    </source>
</evidence>
<dbReference type="GO" id="GO:0046872">
    <property type="term" value="F:metal ion binding"/>
    <property type="evidence" value="ECO:0007669"/>
    <property type="project" value="UniProtKB-KW"/>
</dbReference>
<dbReference type="AlphaFoldDB" id="A0A834XVN8"/>
<dbReference type="GO" id="GO:0016042">
    <property type="term" value="P:lipid catabolic process"/>
    <property type="evidence" value="ECO:0007669"/>
    <property type="project" value="UniProtKB-KW"/>
</dbReference>
<evidence type="ECO:0000259" key="14">
    <source>
        <dbReference type="Pfam" id="PF05826"/>
    </source>
</evidence>
<protein>
    <recommendedName>
        <fullName evidence="4">Phospholipase A2</fullName>
        <ecNumber evidence="3">3.1.1.4</ecNumber>
    </recommendedName>
    <alternativeName>
        <fullName evidence="12">Phosphatidylcholine 2-acylhydrolase</fullName>
    </alternativeName>
</protein>
<evidence type="ECO:0000256" key="13">
    <source>
        <dbReference type="SAM" id="SignalP"/>
    </source>
</evidence>
<dbReference type="Proteomes" id="UP000639338">
    <property type="component" value="Unassembled WGS sequence"/>
</dbReference>
<evidence type="ECO:0000256" key="2">
    <source>
        <dbReference type="ARBA" id="ARBA00004613"/>
    </source>
</evidence>
<keyword evidence="5" id="KW-0964">Secreted</keyword>
<dbReference type="GO" id="GO:0050482">
    <property type="term" value="P:arachidonate secretion"/>
    <property type="evidence" value="ECO:0007669"/>
    <property type="project" value="InterPro"/>
</dbReference>
<dbReference type="GO" id="GO:0005576">
    <property type="term" value="C:extracellular region"/>
    <property type="evidence" value="ECO:0007669"/>
    <property type="project" value="UniProtKB-SubCell"/>
</dbReference>
<dbReference type="EMBL" id="JACMRX010000003">
    <property type="protein sequence ID" value="KAF7993671.1"/>
    <property type="molecule type" value="Genomic_DNA"/>
</dbReference>
<evidence type="ECO:0000313" key="15">
    <source>
        <dbReference type="EMBL" id="KAF7993671.1"/>
    </source>
</evidence>
<evidence type="ECO:0000256" key="4">
    <source>
        <dbReference type="ARBA" id="ARBA00021721"/>
    </source>
</evidence>
<dbReference type="CDD" id="cd04704">
    <property type="entry name" value="PLA2_bee_venom_like"/>
    <property type="match status" value="1"/>
</dbReference>
<feature type="chain" id="PRO_5032523831" description="Phospholipase A2" evidence="13">
    <location>
        <begin position="27"/>
        <end position="270"/>
    </location>
</feature>
<dbReference type="SUPFAM" id="SSF48619">
    <property type="entry name" value="Phospholipase A2, PLA2"/>
    <property type="match status" value="1"/>
</dbReference>
<keyword evidence="7" id="KW-0378">Hydrolase</keyword>
<comment type="subcellular location">
    <subcellularLocation>
        <location evidence="2">Secreted</location>
    </subcellularLocation>
</comment>
<keyword evidence="9" id="KW-0442">Lipid degradation</keyword>
<dbReference type="PANTHER" id="PTHR12253">
    <property type="entry name" value="RH14732P"/>
    <property type="match status" value="1"/>
</dbReference>
<dbReference type="InterPro" id="IPR016090">
    <property type="entry name" value="PLA2-like_dom"/>
</dbReference>
<dbReference type="Gene3D" id="1.20.90.10">
    <property type="entry name" value="Phospholipase A2 domain"/>
    <property type="match status" value="1"/>
</dbReference>
<comment type="caution">
    <text evidence="15">The sequence shown here is derived from an EMBL/GenBank/DDBJ whole genome shotgun (WGS) entry which is preliminary data.</text>
</comment>
<reference evidence="15 16" key="1">
    <citation type="submission" date="2020-08" db="EMBL/GenBank/DDBJ databases">
        <title>Aphidius gifuensis genome sequencing and assembly.</title>
        <authorList>
            <person name="Du Z."/>
        </authorList>
    </citation>
    <scope>NUCLEOTIDE SEQUENCE [LARGE SCALE GENOMIC DNA]</scope>
    <source>
        <strain evidence="15">YNYX2018</strain>
        <tissue evidence="15">Adults</tissue>
    </source>
</reference>
<organism evidence="15 16">
    <name type="scientific">Aphidius gifuensis</name>
    <name type="common">Parasitoid wasp</name>
    <dbReference type="NCBI Taxonomy" id="684658"/>
    <lineage>
        <taxon>Eukaryota</taxon>
        <taxon>Metazoa</taxon>
        <taxon>Ecdysozoa</taxon>
        <taxon>Arthropoda</taxon>
        <taxon>Hexapoda</taxon>
        <taxon>Insecta</taxon>
        <taxon>Pterygota</taxon>
        <taxon>Neoptera</taxon>
        <taxon>Endopterygota</taxon>
        <taxon>Hymenoptera</taxon>
        <taxon>Apocrita</taxon>
        <taxon>Ichneumonoidea</taxon>
        <taxon>Braconidae</taxon>
        <taxon>Aphidiinae</taxon>
        <taxon>Aphidius</taxon>
    </lineage>
</organism>
<evidence type="ECO:0000256" key="11">
    <source>
        <dbReference type="ARBA" id="ARBA00023157"/>
    </source>
</evidence>
<dbReference type="InterPro" id="IPR036444">
    <property type="entry name" value="PLipase_A2_dom_sf"/>
</dbReference>
<keyword evidence="11" id="KW-1015">Disulfide bond</keyword>
<keyword evidence="16" id="KW-1185">Reference proteome</keyword>
<evidence type="ECO:0000256" key="10">
    <source>
        <dbReference type="ARBA" id="ARBA00023098"/>
    </source>
</evidence>
<comment type="cofactor">
    <cofactor evidence="1">
        <name>Ca(2+)</name>
        <dbReference type="ChEBI" id="CHEBI:29108"/>
    </cofactor>
</comment>
<dbReference type="GO" id="GO:0006644">
    <property type="term" value="P:phospholipid metabolic process"/>
    <property type="evidence" value="ECO:0007669"/>
    <property type="project" value="InterPro"/>
</dbReference>
<keyword evidence="13" id="KW-0732">Signal</keyword>
<evidence type="ECO:0000256" key="1">
    <source>
        <dbReference type="ARBA" id="ARBA00001913"/>
    </source>
</evidence>
<keyword evidence="10" id="KW-0443">Lipid metabolism</keyword>